<evidence type="ECO:0000313" key="7">
    <source>
        <dbReference type="EMBL" id="PYE14255.1"/>
    </source>
</evidence>
<evidence type="ECO:0000313" key="8">
    <source>
        <dbReference type="Proteomes" id="UP000247591"/>
    </source>
</evidence>
<evidence type="ECO:0000259" key="6">
    <source>
        <dbReference type="Pfam" id="PF05154"/>
    </source>
</evidence>
<keyword evidence="2" id="KW-0812">Transmembrane</keyword>
<reference evidence="7 8" key="1">
    <citation type="submission" date="2018-06" db="EMBL/GenBank/DDBJ databases">
        <title>Genomic Encyclopedia of Type Strains, Phase IV (KMG-IV): sequencing the most valuable type-strain genomes for metagenomic binning, comparative biology and taxonomic classification.</title>
        <authorList>
            <person name="Goeker M."/>
        </authorList>
    </citation>
    <scope>NUCLEOTIDE SEQUENCE [LARGE SCALE GENOMIC DNA]</scope>
    <source>
        <strain evidence="7 8">DSM 45521</strain>
    </source>
</reference>
<gene>
    <name evidence="7" type="ORF">DFR67_11349</name>
</gene>
<dbReference type="Pfam" id="PF05154">
    <property type="entry name" value="TM2"/>
    <property type="match status" value="1"/>
</dbReference>
<comment type="subcellular location">
    <subcellularLocation>
        <location evidence="1">Membrane</location>
        <topology evidence="1">Multi-pass membrane protein</topology>
    </subcellularLocation>
</comment>
<sequence length="204" mass="22178">MSYLEPHDNSGSPEWQSNQPYQGSPGYPAPYEPPNPMYQAPAPYGQPTYGPSAFGPVAGFTGDPGAPFGRDPYTGEPLSDKSKVVAGLLQLFLGGFGAGRFYIGSNGIAIGQLCVDRRMGAGDRPHRVHHPVGTGHLGDRRCDHDFHRQRARFARSQTQGLTPSPESVLFWRAPPAVLFARTAHPRGVNRRSSRSDRSRHGFPG</sequence>
<dbReference type="Proteomes" id="UP000247591">
    <property type="component" value="Unassembled WGS sequence"/>
</dbReference>
<keyword evidence="8" id="KW-1185">Reference proteome</keyword>
<keyword evidence="3" id="KW-1133">Transmembrane helix</keyword>
<dbReference type="GO" id="GO:0016020">
    <property type="term" value="C:membrane"/>
    <property type="evidence" value="ECO:0007669"/>
    <property type="project" value="UniProtKB-SubCell"/>
</dbReference>
<dbReference type="RefSeq" id="WP_425451313.1">
    <property type="nucleotide sequence ID" value="NZ_QJSP01000013.1"/>
</dbReference>
<organism evidence="7 8">
    <name type="scientific">Williamsia limnetica</name>
    <dbReference type="NCBI Taxonomy" id="882452"/>
    <lineage>
        <taxon>Bacteria</taxon>
        <taxon>Bacillati</taxon>
        <taxon>Actinomycetota</taxon>
        <taxon>Actinomycetes</taxon>
        <taxon>Mycobacteriales</taxon>
        <taxon>Nocardiaceae</taxon>
        <taxon>Williamsia</taxon>
    </lineage>
</organism>
<dbReference type="InterPro" id="IPR007829">
    <property type="entry name" value="TM2"/>
</dbReference>
<evidence type="ECO:0000256" key="3">
    <source>
        <dbReference type="ARBA" id="ARBA00022989"/>
    </source>
</evidence>
<feature type="compositionally biased region" description="Polar residues" evidence="5">
    <location>
        <begin position="9"/>
        <end position="22"/>
    </location>
</feature>
<accession>A0A318RK06</accession>
<protein>
    <submittedName>
        <fullName evidence="7">TM2 domain-containing protein</fullName>
    </submittedName>
</protein>
<feature type="compositionally biased region" description="Basic and acidic residues" evidence="5">
    <location>
        <begin position="193"/>
        <end position="204"/>
    </location>
</feature>
<evidence type="ECO:0000256" key="1">
    <source>
        <dbReference type="ARBA" id="ARBA00004141"/>
    </source>
</evidence>
<keyword evidence="4" id="KW-0472">Membrane</keyword>
<proteinExistence type="predicted"/>
<feature type="compositionally biased region" description="Basic residues" evidence="5">
    <location>
        <begin position="183"/>
        <end position="192"/>
    </location>
</feature>
<evidence type="ECO:0000256" key="4">
    <source>
        <dbReference type="ARBA" id="ARBA00023136"/>
    </source>
</evidence>
<feature type="domain" description="TM2" evidence="6">
    <location>
        <begin position="80"/>
        <end position="115"/>
    </location>
</feature>
<evidence type="ECO:0000256" key="2">
    <source>
        <dbReference type="ARBA" id="ARBA00022692"/>
    </source>
</evidence>
<feature type="compositionally biased region" description="Pro residues" evidence="5">
    <location>
        <begin position="27"/>
        <end position="36"/>
    </location>
</feature>
<dbReference type="EMBL" id="QJSP01000013">
    <property type="protein sequence ID" value="PYE14255.1"/>
    <property type="molecule type" value="Genomic_DNA"/>
</dbReference>
<feature type="region of interest" description="Disordered" evidence="5">
    <location>
        <begin position="1"/>
        <end position="74"/>
    </location>
</feature>
<comment type="caution">
    <text evidence="7">The sequence shown here is derived from an EMBL/GenBank/DDBJ whole genome shotgun (WGS) entry which is preliminary data.</text>
</comment>
<name>A0A318RK06_WILLI</name>
<dbReference type="AlphaFoldDB" id="A0A318RK06"/>
<evidence type="ECO:0000256" key="5">
    <source>
        <dbReference type="SAM" id="MobiDB-lite"/>
    </source>
</evidence>
<feature type="region of interest" description="Disordered" evidence="5">
    <location>
        <begin position="182"/>
        <end position="204"/>
    </location>
</feature>